<evidence type="ECO:0000313" key="4">
    <source>
        <dbReference type="Proteomes" id="UP000315783"/>
    </source>
</evidence>
<reference evidence="3 4" key="1">
    <citation type="journal article" date="2019" name="Appl. Microbiol. Biotechnol.">
        <title>Genome sequence of Isaria javanica and comparative genome analysis insights into family S53 peptidase evolution in fungal entomopathogens.</title>
        <authorList>
            <person name="Lin R."/>
            <person name="Zhang X."/>
            <person name="Xin B."/>
            <person name="Zou M."/>
            <person name="Gao Y."/>
            <person name="Qin F."/>
            <person name="Hu Q."/>
            <person name="Xie B."/>
            <person name="Cheng X."/>
        </authorList>
    </citation>
    <scope>NUCLEOTIDE SEQUENCE [LARGE SCALE GENOMIC DNA]</scope>
    <source>
        <strain evidence="3 4">IJ1G</strain>
    </source>
</reference>
<dbReference type="EMBL" id="SPUK01000023">
    <property type="protein sequence ID" value="TQV90748.1"/>
    <property type="molecule type" value="Genomic_DNA"/>
</dbReference>
<evidence type="ECO:0000256" key="2">
    <source>
        <dbReference type="ARBA" id="ARBA00022840"/>
    </source>
</evidence>
<sequence>MISETKHQKLIVGIDYGTTYSGISFASSSATDFKDIVSWTKYPDSCQHTAEHNEKAPSTIAFADENVELLRDVWGYQVKPRLRSCAWTKLLLDESAQSSYDDPNIYHSTEAGLMRLPSGRTAEDVTAAYFKGLYTMFEEATTSMFSRVGADELAVEFWLTVPASWSERAKLLTKRAALRAGFGARAGDRIMLISEPEAAAHYVLKSGIHRLQSFVQPKTGVMVCDCGGGTVDITTYEVTQTEPTVKLRETVVAGKCGSSYIDRNLHQLLAKRFGDAFTSLGMDFIGPGSAFMDRFEAIKKDFSGEQPTSRLPHMLYLRMPTLHQTPETNAYYDNRTSSVLLTHDDVQLLFDPVIASILKLIENQLSAAAKFSAPPVSAIVLVGGFGLSPCLRKAISQWCAKRSIALTTPMSGGPYASEIINIHFNDGSLKVYKEILTKSPVLLARYENSQWMSGDGIQLDDISCAAGHVVVHYLFTDQYEPIDDQSTSSELSKAEQLDAALTTALQVYRSATKYQLPRLSELASERAKQMFAELDLLALLQIVEGEFPGIGFIDDWIATYLATRIRSEFQALTHESATLLLNDIGRIESLNGIVIKCMLQLWREKMHLFDDSAAEDSPSTISNVDVCETSADRSECFTLESAEFSDGSDAVAL</sequence>
<accession>A0A545VIG4</accession>
<dbReference type="Pfam" id="PF00012">
    <property type="entry name" value="HSP70"/>
    <property type="match status" value="1"/>
</dbReference>
<evidence type="ECO:0000313" key="3">
    <source>
        <dbReference type="EMBL" id="TQV90748.1"/>
    </source>
</evidence>
<keyword evidence="4" id="KW-1185">Reference proteome</keyword>
<dbReference type="InterPro" id="IPR013126">
    <property type="entry name" value="Hsp_70_fam"/>
</dbReference>
<dbReference type="InterPro" id="IPR011333">
    <property type="entry name" value="SKP1/BTB/POZ_sf"/>
</dbReference>
<dbReference type="STRING" id="43265.A0A545VIG4"/>
<dbReference type="Gene3D" id="3.30.710.10">
    <property type="entry name" value="Potassium Channel Kv1.1, Chain A"/>
    <property type="match status" value="1"/>
</dbReference>
<name>A0A545VIG4_9HYPO</name>
<dbReference type="AlphaFoldDB" id="A0A545VIG4"/>
<dbReference type="CDD" id="cd10170">
    <property type="entry name" value="ASKHA_NBD_HSP70"/>
    <property type="match status" value="1"/>
</dbReference>
<comment type="caution">
    <text evidence="3">The sequence shown here is derived from an EMBL/GenBank/DDBJ whole genome shotgun (WGS) entry which is preliminary data.</text>
</comment>
<gene>
    <name evidence="3" type="ORF">IF1G_10491</name>
</gene>
<dbReference type="OrthoDB" id="4867711at2759"/>
<keyword evidence="2" id="KW-0067">ATP-binding</keyword>
<dbReference type="SUPFAM" id="SSF53067">
    <property type="entry name" value="Actin-like ATPase domain"/>
    <property type="match status" value="2"/>
</dbReference>
<dbReference type="Gene3D" id="3.30.420.40">
    <property type="match status" value="2"/>
</dbReference>
<dbReference type="InterPro" id="IPR043129">
    <property type="entry name" value="ATPase_NBD"/>
</dbReference>
<dbReference type="Gene3D" id="3.90.640.10">
    <property type="entry name" value="Actin, Chain A, domain 4"/>
    <property type="match status" value="1"/>
</dbReference>
<evidence type="ECO:0000256" key="1">
    <source>
        <dbReference type="ARBA" id="ARBA00022741"/>
    </source>
</evidence>
<dbReference type="PANTHER" id="PTHR14187:SF81">
    <property type="entry name" value="HSP70 FAMILY PROTEIN (AFU_ORTHOLOGUE AFUA_4G14040)"/>
    <property type="match status" value="1"/>
</dbReference>
<dbReference type="PANTHER" id="PTHR14187">
    <property type="entry name" value="ALPHA KINASE/ELONGATION FACTOR 2 KINASE"/>
    <property type="match status" value="1"/>
</dbReference>
<dbReference type="PRINTS" id="PR00301">
    <property type="entry name" value="HEATSHOCK70"/>
</dbReference>
<dbReference type="GO" id="GO:0005524">
    <property type="term" value="F:ATP binding"/>
    <property type="evidence" value="ECO:0007669"/>
    <property type="project" value="UniProtKB-KW"/>
</dbReference>
<dbReference type="Proteomes" id="UP000315783">
    <property type="component" value="Unassembled WGS sequence"/>
</dbReference>
<organism evidence="3 4">
    <name type="scientific">Cordyceps javanica</name>
    <dbReference type="NCBI Taxonomy" id="43265"/>
    <lineage>
        <taxon>Eukaryota</taxon>
        <taxon>Fungi</taxon>
        <taxon>Dikarya</taxon>
        <taxon>Ascomycota</taxon>
        <taxon>Pezizomycotina</taxon>
        <taxon>Sordariomycetes</taxon>
        <taxon>Hypocreomycetidae</taxon>
        <taxon>Hypocreales</taxon>
        <taxon>Cordycipitaceae</taxon>
        <taxon>Cordyceps</taxon>
    </lineage>
</organism>
<protein>
    <submittedName>
        <fullName evidence="3">Hsp70-like protein</fullName>
    </submittedName>
</protein>
<dbReference type="GO" id="GO:0140662">
    <property type="term" value="F:ATP-dependent protein folding chaperone"/>
    <property type="evidence" value="ECO:0007669"/>
    <property type="project" value="InterPro"/>
</dbReference>
<keyword evidence="1" id="KW-0547">Nucleotide-binding</keyword>
<proteinExistence type="predicted"/>